<keyword evidence="3 6" id="KW-0863">Zinc-finger</keyword>
<dbReference type="PROSITE" id="PS50089">
    <property type="entry name" value="ZF_RING_2"/>
    <property type="match status" value="1"/>
</dbReference>
<dbReference type="SUPFAM" id="SSF57850">
    <property type="entry name" value="RING/U-box"/>
    <property type="match status" value="1"/>
</dbReference>
<evidence type="ECO:0000256" key="6">
    <source>
        <dbReference type="PROSITE-ProRule" id="PRU00175"/>
    </source>
</evidence>
<evidence type="ECO:0000259" key="8">
    <source>
        <dbReference type="PROSITE" id="PS50089"/>
    </source>
</evidence>
<sequence>MNESNIENHSNDLIKIQNNFNNLQKLFVKEKEKNLNLENELKERDKKIQKLNFDNEKEMEEMRQDYQKLQAEKDACLAQKDDKINSLEEKMKKASELFEKKNNELTVKLKDMYRKYLVTYKFGCCIICQSQLNHENVYILKNCNHAYHHYCITRWISEGSKNCPCCRVPATLNDIKQFFVEKASDSSDEFGDEFTQSSSNMTKVMNNLSNKYVEFVKIKNKWSEINRGYSKCCDKECIQNKDKGSCIEGNGFGNLINDEIIKYVVKDGGYNRYVAVYAENSFNKPQNCLYYSLHYFEIKCKLEGRLSKREQWMFIGIQNLSTNKNIYYYTNNSTIYNEKCETLKLSTCFNNNDIFGCGLVYPPTYKLSKEFPYIFFTQNGKKIGKAMLLKDNSASYKPFVWLKCCFVKANFGNDLETKPFNYDITKYKVLDKFY</sequence>
<dbReference type="InterPro" id="IPR043136">
    <property type="entry name" value="B30.2/SPRY_sf"/>
</dbReference>
<name>A0A6V7WN13_MELEN</name>
<dbReference type="Gene3D" id="2.60.120.920">
    <property type="match status" value="1"/>
</dbReference>
<comment type="pathway">
    <text evidence="1">Protein modification; protein ubiquitination.</text>
</comment>
<dbReference type="GO" id="GO:0061630">
    <property type="term" value="F:ubiquitin protein ligase activity"/>
    <property type="evidence" value="ECO:0007669"/>
    <property type="project" value="TreeGrafter"/>
</dbReference>
<dbReference type="AlphaFoldDB" id="A0A6V7WN13"/>
<evidence type="ECO:0000256" key="2">
    <source>
        <dbReference type="ARBA" id="ARBA00022723"/>
    </source>
</evidence>
<keyword evidence="5" id="KW-0862">Zinc</keyword>
<keyword evidence="2" id="KW-0479">Metal-binding</keyword>
<dbReference type="GO" id="GO:0016567">
    <property type="term" value="P:protein ubiquitination"/>
    <property type="evidence" value="ECO:0007669"/>
    <property type="project" value="TreeGrafter"/>
</dbReference>
<feature type="domain" description="RING-type" evidence="8">
    <location>
        <begin position="125"/>
        <end position="167"/>
    </location>
</feature>
<dbReference type="Pfam" id="PF12678">
    <property type="entry name" value="zf-rbx1"/>
    <property type="match status" value="1"/>
</dbReference>
<dbReference type="InterPro" id="IPR001841">
    <property type="entry name" value="Znf_RING"/>
</dbReference>
<accession>A0A6V7WN13</accession>
<keyword evidence="4" id="KW-0833">Ubl conjugation pathway</keyword>
<evidence type="ECO:0000313" key="9">
    <source>
        <dbReference type="EMBL" id="CAD2188366.1"/>
    </source>
</evidence>
<dbReference type="SMART" id="SM00184">
    <property type="entry name" value="RING"/>
    <property type="match status" value="1"/>
</dbReference>
<dbReference type="EMBL" id="CAJEWN010000688">
    <property type="protein sequence ID" value="CAD2188366.1"/>
    <property type="molecule type" value="Genomic_DNA"/>
</dbReference>
<dbReference type="GO" id="GO:0031461">
    <property type="term" value="C:cullin-RING ubiquitin ligase complex"/>
    <property type="evidence" value="ECO:0007669"/>
    <property type="project" value="UniProtKB-ARBA"/>
</dbReference>
<proteinExistence type="predicted"/>
<dbReference type="CDD" id="cd16448">
    <property type="entry name" value="RING-H2"/>
    <property type="match status" value="1"/>
</dbReference>
<evidence type="ECO:0000256" key="4">
    <source>
        <dbReference type="ARBA" id="ARBA00022786"/>
    </source>
</evidence>
<evidence type="ECO:0000256" key="1">
    <source>
        <dbReference type="ARBA" id="ARBA00004906"/>
    </source>
</evidence>
<protein>
    <recommendedName>
        <fullName evidence="8">RING-type domain-containing protein</fullName>
    </recommendedName>
</protein>
<evidence type="ECO:0000256" key="7">
    <source>
        <dbReference type="SAM" id="Coils"/>
    </source>
</evidence>
<dbReference type="InterPro" id="IPR013083">
    <property type="entry name" value="Znf_RING/FYVE/PHD"/>
</dbReference>
<feature type="coiled-coil region" evidence="7">
    <location>
        <begin position="6"/>
        <end position="104"/>
    </location>
</feature>
<keyword evidence="7" id="KW-0175">Coiled coil</keyword>
<dbReference type="OrthoDB" id="5855253at2759"/>
<dbReference type="Gene3D" id="3.30.40.10">
    <property type="entry name" value="Zinc/RING finger domain, C3HC4 (zinc finger)"/>
    <property type="match status" value="1"/>
</dbReference>
<dbReference type="GO" id="GO:0008270">
    <property type="term" value="F:zinc ion binding"/>
    <property type="evidence" value="ECO:0007669"/>
    <property type="project" value="UniProtKB-KW"/>
</dbReference>
<reference evidence="9 10" key="1">
    <citation type="submission" date="2020-08" db="EMBL/GenBank/DDBJ databases">
        <authorList>
            <person name="Koutsovoulos G."/>
            <person name="Danchin GJ E."/>
        </authorList>
    </citation>
    <scope>NUCLEOTIDE SEQUENCE [LARGE SCALE GENOMIC DNA]</scope>
</reference>
<comment type="caution">
    <text evidence="9">The sequence shown here is derived from an EMBL/GenBank/DDBJ whole genome shotgun (WGS) entry which is preliminary data.</text>
</comment>
<gene>
    <name evidence="9" type="ORF">MENT_LOCUS41010</name>
</gene>
<dbReference type="PANTHER" id="PTHR45969:SF11">
    <property type="entry name" value="RING_U-BOX SUPERFAMILY PROTEIN"/>
    <property type="match status" value="1"/>
</dbReference>
<evidence type="ECO:0000256" key="3">
    <source>
        <dbReference type="ARBA" id="ARBA00022771"/>
    </source>
</evidence>
<evidence type="ECO:0000256" key="5">
    <source>
        <dbReference type="ARBA" id="ARBA00022833"/>
    </source>
</evidence>
<evidence type="ECO:0000313" key="10">
    <source>
        <dbReference type="Proteomes" id="UP000580250"/>
    </source>
</evidence>
<dbReference type="InterPro" id="IPR024766">
    <property type="entry name" value="Znf_RING_H2"/>
</dbReference>
<organism evidence="9 10">
    <name type="scientific">Meloidogyne enterolobii</name>
    <name type="common">Root-knot nematode worm</name>
    <name type="synonym">Meloidogyne mayaguensis</name>
    <dbReference type="NCBI Taxonomy" id="390850"/>
    <lineage>
        <taxon>Eukaryota</taxon>
        <taxon>Metazoa</taxon>
        <taxon>Ecdysozoa</taxon>
        <taxon>Nematoda</taxon>
        <taxon>Chromadorea</taxon>
        <taxon>Rhabditida</taxon>
        <taxon>Tylenchina</taxon>
        <taxon>Tylenchomorpha</taxon>
        <taxon>Tylenchoidea</taxon>
        <taxon>Meloidogynidae</taxon>
        <taxon>Meloidogyninae</taxon>
        <taxon>Meloidogyne</taxon>
    </lineage>
</organism>
<dbReference type="PANTHER" id="PTHR45969">
    <property type="entry name" value="RING ZINC FINGER PROTEIN-RELATED"/>
    <property type="match status" value="1"/>
</dbReference>
<dbReference type="Proteomes" id="UP000580250">
    <property type="component" value="Unassembled WGS sequence"/>
</dbReference>